<comment type="caution">
    <text evidence="1">The sequence shown here is derived from an EMBL/GenBank/DDBJ whole genome shotgun (WGS) entry which is preliminary data.</text>
</comment>
<evidence type="ECO:0000313" key="1">
    <source>
        <dbReference type="EMBL" id="MTJ03759.1"/>
    </source>
</evidence>
<dbReference type="EMBL" id="VENJ01000004">
    <property type="protein sequence ID" value="MTJ03759.1"/>
    <property type="molecule type" value="Genomic_DNA"/>
</dbReference>
<dbReference type="Pfam" id="PF05751">
    <property type="entry name" value="FixH"/>
    <property type="match status" value="1"/>
</dbReference>
<proteinExistence type="predicted"/>
<reference evidence="1 2" key="1">
    <citation type="submission" date="2019-06" db="EMBL/GenBank/DDBJ databases">
        <title>Enrichment of Autotrophic Halophilic Microorganisms from Red Sea Brine Pool Using Microbial Electrosynthesis System.</title>
        <authorList>
            <person name="Alqahtani M.F."/>
            <person name="Bajracharya S."/>
            <person name="Katuri K.P."/>
            <person name="Ali M."/>
            <person name="Saikaly P.E."/>
        </authorList>
    </citation>
    <scope>NUCLEOTIDE SEQUENCE [LARGE SCALE GENOMIC DNA]</scope>
    <source>
        <strain evidence="1">MES6</strain>
    </source>
</reference>
<sequence>MMAERKLTGRHVFLGFAAAFAVIIGVNLVLAYSAVKTFPGLEVRNGYVASQTFNERKAAQEALGWTVRADQGDGVLVVRITDAQGVPVEARALDVSVGRATTVAQDVAPDLSFNGSAYVAPLELAGGNWVVHMDAIAPDGTPFQQRFNLHVKR</sequence>
<dbReference type="Proteomes" id="UP000483078">
    <property type="component" value="Unassembled WGS sequence"/>
</dbReference>
<gene>
    <name evidence="1" type="ORF">FH759_03560</name>
</gene>
<name>A0A7C9LK68_9RHOB</name>
<organism evidence="1 2">
    <name type="scientific">Sediminimonas qiaohouensis</name>
    <dbReference type="NCBI Taxonomy" id="552061"/>
    <lineage>
        <taxon>Bacteria</taxon>
        <taxon>Pseudomonadati</taxon>
        <taxon>Pseudomonadota</taxon>
        <taxon>Alphaproteobacteria</taxon>
        <taxon>Rhodobacterales</taxon>
        <taxon>Roseobacteraceae</taxon>
        <taxon>Sediminimonas</taxon>
    </lineage>
</organism>
<dbReference type="PIRSF" id="PIRSF011386">
    <property type="entry name" value="FixH"/>
    <property type="match status" value="1"/>
</dbReference>
<dbReference type="InterPro" id="IPR008620">
    <property type="entry name" value="FixH"/>
</dbReference>
<accession>A0A7C9LK68</accession>
<evidence type="ECO:0000313" key="2">
    <source>
        <dbReference type="Proteomes" id="UP000483078"/>
    </source>
</evidence>
<dbReference type="InterPro" id="IPR018037">
    <property type="entry name" value="FixH_proteobacterial"/>
</dbReference>
<protein>
    <submittedName>
        <fullName evidence="1">FixH family protein</fullName>
    </submittedName>
</protein>
<dbReference type="AlphaFoldDB" id="A0A7C9LK68"/>